<comment type="subcellular location">
    <subcellularLocation>
        <location evidence="1">Cell inner membrane</location>
        <topology evidence="1">Multi-pass membrane protein</topology>
    </subcellularLocation>
    <text evidence="1">Transferase activity takes place on the periplamic side of the inner membrane.</text>
</comment>
<keyword evidence="1" id="KW-0472">Membrane</keyword>
<feature type="transmembrane region" description="Helical" evidence="1">
    <location>
        <begin position="7"/>
        <end position="24"/>
    </location>
</feature>
<feature type="transmembrane region" description="Helical" evidence="1">
    <location>
        <begin position="90"/>
        <end position="109"/>
    </location>
</feature>
<sequence>MKIRLPLILLLNVAGVALFLSWFLPANHGFWYAIDTGVFTFFNQQLAVNRPFLWFVAITNNRAFDGCSLLAMGALMLWHWRRAAPAQQRRIVLMGLVMLLTAVVLNQLGQRLLPVTRPSPTLTFTGINRVSELLSISTKDASTDSFPGDHGMMLLIFAGFMWRYFGQKAFAIALLIFAVFALPRMMIGAHWFTDIFVGSLCVVLTGLPWCLLTPVSDKVIAWFDRTLPGKKQTI</sequence>
<dbReference type="SUPFAM" id="SSF48317">
    <property type="entry name" value="Acid phosphatase/Vanadium-dependent haloperoxidase"/>
    <property type="match status" value="1"/>
</dbReference>
<comment type="function">
    <text evidence="1">Involved in the modification of the lipid A domain of lipopolysaccharides (LPS). Transfers a phosphate group from undecaprenyl pyrophosphate (C55-PP) to lipid A to form lipid A 1-diphosphate. Contributes to the recycling of undecaprenyl phosphate (C55-P).</text>
</comment>
<dbReference type="UniPathway" id="UPA00030"/>
<feature type="domain" description="Phosphatidic acid phosphatase type 2/haloperoxidase" evidence="2">
    <location>
        <begin position="94"/>
        <end position="210"/>
    </location>
</feature>
<dbReference type="RefSeq" id="WP_035895805.1">
    <property type="nucleotide sequence ID" value="NZ_LFEJ01000015.1"/>
</dbReference>
<dbReference type="GO" id="GO:0009245">
    <property type="term" value="P:lipid A biosynthetic process"/>
    <property type="evidence" value="ECO:0007669"/>
    <property type="project" value="UniProtKB-UniRule"/>
</dbReference>
<dbReference type="GO" id="GO:0009103">
    <property type="term" value="P:lipopolysaccharide biosynthetic process"/>
    <property type="evidence" value="ECO:0007669"/>
    <property type="project" value="UniProtKB-UniRule"/>
</dbReference>
<dbReference type="EMBL" id="LFEJ01000015">
    <property type="protein sequence ID" value="KMV34378.1"/>
    <property type="molecule type" value="Genomic_DNA"/>
</dbReference>
<keyword evidence="4" id="KW-1185">Reference proteome</keyword>
<keyword evidence="1" id="KW-0808">Transferase</keyword>
<evidence type="ECO:0000256" key="1">
    <source>
        <dbReference type="HAMAP-Rule" id="MF_01945"/>
    </source>
</evidence>
<proteinExistence type="inferred from homology"/>
<dbReference type="AlphaFoldDB" id="A0A0J8VLN0"/>
<dbReference type="OrthoDB" id="8477781at2"/>
<dbReference type="PATRIC" id="fig|1656095.3.peg.2752"/>
<keyword evidence="1" id="KW-1003">Cell membrane</keyword>
<keyword evidence="1" id="KW-0448">Lipopolysaccharide biosynthesis</keyword>
<dbReference type="STRING" id="1121863.GCA_000621185_03902"/>
<dbReference type="EC" id="2.7.4.29" evidence="1"/>
<keyword evidence="1" id="KW-0997">Cell inner membrane</keyword>
<feature type="transmembrane region" description="Helical" evidence="1">
    <location>
        <begin position="52"/>
        <end position="78"/>
    </location>
</feature>
<dbReference type="GO" id="GO:0043165">
    <property type="term" value="P:Gram-negative-bacterium-type cell outer membrane assembly"/>
    <property type="evidence" value="ECO:0007669"/>
    <property type="project" value="InterPro"/>
</dbReference>
<comment type="similarity">
    <text evidence="1">Belongs to the LpxT phosphotransferase family.</text>
</comment>
<organism evidence="3 4">
    <name type="scientific">Franconibacter pulveris</name>
    <dbReference type="NCBI Taxonomy" id="435910"/>
    <lineage>
        <taxon>Bacteria</taxon>
        <taxon>Pseudomonadati</taxon>
        <taxon>Pseudomonadota</taxon>
        <taxon>Gammaproteobacteria</taxon>
        <taxon>Enterobacterales</taxon>
        <taxon>Enterobacteriaceae</taxon>
        <taxon>Franconibacter</taxon>
    </lineage>
</organism>
<keyword evidence="1" id="KW-0812">Transmembrane</keyword>
<dbReference type="CDD" id="cd01610">
    <property type="entry name" value="PAP2_like"/>
    <property type="match status" value="1"/>
</dbReference>
<dbReference type="InterPro" id="IPR036938">
    <property type="entry name" value="PAP2/HPO_sf"/>
</dbReference>
<dbReference type="GO" id="GO:0016776">
    <property type="term" value="F:phosphotransferase activity, phosphate group as acceptor"/>
    <property type="evidence" value="ECO:0007669"/>
    <property type="project" value="UniProtKB-UniRule"/>
</dbReference>
<comment type="pathway">
    <text evidence="1">Bacterial outer membrane biogenesis; lipopolysaccharide biosynthesis.</text>
</comment>
<feature type="transmembrane region" description="Helical" evidence="1">
    <location>
        <begin position="195"/>
        <end position="215"/>
    </location>
</feature>
<dbReference type="HAMAP" id="MF_01945">
    <property type="entry name" value="Lipid_A_LpxT"/>
    <property type="match status" value="1"/>
</dbReference>
<feature type="transmembrane region" description="Helical" evidence="1">
    <location>
        <begin position="169"/>
        <end position="189"/>
    </location>
</feature>
<dbReference type="Gene3D" id="1.20.144.10">
    <property type="entry name" value="Phosphatidic acid phosphatase type 2/haloperoxidase"/>
    <property type="match status" value="1"/>
</dbReference>
<reference evidence="3 4" key="1">
    <citation type="submission" date="2015-06" db="EMBL/GenBank/DDBJ databases">
        <title>Genome sequencing of Cronobacter sp. strain DJ34 isolated from petroleum contaminated sludge of Duliajan Oil Fields, Assam, India.</title>
        <authorList>
            <person name="Pal S."/>
            <person name="Banerjee T.D."/>
            <person name="Roy A."/>
            <person name="Sar P."/>
            <person name="Kazy S.K."/>
        </authorList>
    </citation>
    <scope>NUCLEOTIDE SEQUENCE [LARGE SCALE GENOMIC DNA]</scope>
    <source>
        <strain evidence="3 4">DJ34</strain>
    </source>
</reference>
<dbReference type="GO" id="GO:0050380">
    <property type="term" value="F:undecaprenyl-diphosphatase activity"/>
    <property type="evidence" value="ECO:0007669"/>
    <property type="project" value="InterPro"/>
</dbReference>
<dbReference type="Pfam" id="PF01569">
    <property type="entry name" value="PAP2"/>
    <property type="match status" value="1"/>
</dbReference>
<comment type="catalytic activity">
    <reaction evidence="1">
        <text>an alpha-Kdo-(2-&gt;4)-alpha-Kdo-(2-&gt;6)-lipid A + di-trans,octa-cis-undecaprenyl diphosphate = an alpha-D-Kdo-(2-&gt;4)-alpha-D-Kdo-(2-&gt;6)-lipid A 1-diphosphate + di-trans,octa-cis-undecaprenyl phosphate</text>
        <dbReference type="Rhea" id="RHEA:74291"/>
        <dbReference type="ChEBI" id="CHEBI:58405"/>
        <dbReference type="ChEBI" id="CHEBI:60392"/>
        <dbReference type="ChEBI" id="CHEBI:176431"/>
        <dbReference type="ChEBI" id="CHEBI:193150"/>
        <dbReference type="EC" id="2.7.4.29"/>
    </reaction>
</comment>
<evidence type="ECO:0000313" key="4">
    <source>
        <dbReference type="Proteomes" id="UP000037315"/>
    </source>
</evidence>
<name>A0A0J8VLN0_9ENTR</name>
<evidence type="ECO:0000259" key="2">
    <source>
        <dbReference type="SMART" id="SM00014"/>
    </source>
</evidence>
<evidence type="ECO:0000313" key="3">
    <source>
        <dbReference type="EMBL" id="KMV34378.1"/>
    </source>
</evidence>
<dbReference type="InterPro" id="IPR000326">
    <property type="entry name" value="PAP2/HPO"/>
</dbReference>
<protein>
    <recommendedName>
        <fullName evidence="1">Lipid A 1-diphosphate synthase</fullName>
        <ecNumber evidence="1">2.7.4.29</ecNumber>
    </recommendedName>
    <alternativeName>
        <fullName evidence="1">Kdo(2)-lipid A phosphotransferase</fullName>
    </alternativeName>
    <alternativeName>
        <fullName evidence="1">Undecaprenyl pyrophosphate:lipid A 1-phosphate phosphotransferase</fullName>
    </alternativeName>
</protein>
<gene>
    <name evidence="1" type="primary">lpxT</name>
    <name evidence="3" type="ORF">ACH50_13315</name>
</gene>
<comment type="caution">
    <text evidence="3">The sequence shown here is derived from an EMBL/GenBank/DDBJ whole genome shotgun (WGS) entry which is preliminary data.</text>
</comment>
<keyword evidence="1" id="KW-1133">Transmembrane helix</keyword>
<dbReference type="Proteomes" id="UP000037315">
    <property type="component" value="Unassembled WGS sequence"/>
</dbReference>
<accession>A0A0J8VLN0</accession>
<dbReference type="InterPro" id="IPR032908">
    <property type="entry name" value="LpxT"/>
</dbReference>
<dbReference type="GO" id="GO:0005886">
    <property type="term" value="C:plasma membrane"/>
    <property type="evidence" value="ECO:0007669"/>
    <property type="project" value="UniProtKB-SubCell"/>
</dbReference>
<dbReference type="SMART" id="SM00014">
    <property type="entry name" value="acidPPc"/>
    <property type="match status" value="1"/>
</dbReference>